<dbReference type="Gene3D" id="3.40.50.1820">
    <property type="entry name" value="alpha/beta hydrolase"/>
    <property type="match status" value="1"/>
</dbReference>
<dbReference type="AlphaFoldDB" id="A0AA41UJW9"/>
<evidence type="ECO:0000313" key="3">
    <source>
        <dbReference type="EMBL" id="MCJ8499741.1"/>
    </source>
</evidence>
<keyword evidence="2" id="KW-1133">Transmembrane helix</keyword>
<comment type="caution">
    <text evidence="3">The sequence shown here is derived from an EMBL/GenBank/DDBJ whole genome shotgun (WGS) entry which is preliminary data.</text>
</comment>
<dbReference type="InterPro" id="IPR010520">
    <property type="entry name" value="FrsA-like"/>
</dbReference>
<reference evidence="3" key="1">
    <citation type="submission" date="2022-04" db="EMBL/GenBank/DDBJ databases">
        <title>Desulfatitalea alkaliphila sp. nov., a novel anaerobic sulfate-reducing bacterium isolated from terrestrial mud volcano, Taman Peninsula, Russia.</title>
        <authorList>
            <person name="Khomyakova M.A."/>
            <person name="Merkel A.Y."/>
            <person name="Slobodkin A.I."/>
        </authorList>
    </citation>
    <scope>NUCLEOTIDE SEQUENCE</scope>
    <source>
        <strain evidence="3">M08but</strain>
    </source>
</reference>
<name>A0AA41UJW9_9BACT</name>
<dbReference type="Gene3D" id="1.20.1440.110">
    <property type="entry name" value="acylaminoacyl peptidase"/>
    <property type="match status" value="1"/>
</dbReference>
<dbReference type="RefSeq" id="WP_246903222.1">
    <property type="nucleotide sequence ID" value="NZ_JALJRB010000003.1"/>
</dbReference>
<evidence type="ECO:0000256" key="1">
    <source>
        <dbReference type="ARBA" id="ARBA00022801"/>
    </source>
</evidence>
<dbReference type="Proteomes" id="UP001165427">
    <property type="component" value="Unassembled WGS sequence"/>
</dbReference>
<dbReference type="EMBL" id="JALJRB010000003">
    <property type="protein sequence ID" value="MCJ8499741.1"/>
    <property type="molecule type" value="Genomic_DNA"/>
</dbReference>
<organism evidence="3 4">
    <name type="scientific">Desulfatitalea alkaliphila</name>
    <dbReference type="NCBI Taxonomy" id="2929485"/>
    <lineage>
        <taxon>Bacteria</taxon>
        <taxon>Pseudomonadati</taxon>
        <taxon>Thermodesulfobacteriota</taxon>
        <taxon>Desulfobacteria</taxon>
        <taxon>Desulfobacterales</taxon>
        <taxon>Desulfosarcinaceae</taxon>
        <taxon>Desulfatitalea</taxon>
    </lineage>
</organism>
<protein>
    <submittedName>
        <fullName evidence="3">Alpha/beta hydrolase</fullName>
    </submittedName>
</protein>
<feature type="transmembrane region" description="Helical" evidence="2">
    <location>
        <begin position="36"/>
        <end position="55"/>
    </location>
</feature>
<keyword evidence="1 3" id="KW-0378">Hydrolase</keyword>
<accession>A0AA41UJW9</accession>
<dbReference type="SUPFAM" id="SSF53474">
    <property type="entry name" value="alpha/beta-Hydrolases"/>
    <property type="match status" value="1"/>
</dbReference>
<keyword evidence="2" id="KW-0812">Transmembrane</keyword>
<keyword evidence="2" id="KW-0472">Membrane</keyword>
<dbReference type="PANTHER" id="PTHR22946:SF12">
    <property type="entry name" value="CONIDIAL PIGMENT BIOSYNTHESIS PROTEIN AYG1 (AFU_ORTHOLOGUE AFUA_2G17550)"/>
    <property type="match status" value="1"/>
</dbReference>
<dbReference type="GO" id="GO:0016787">
    <property type="term" value="F:hydrolase activity"/>
    <property type="evidence" value="ECO:0007669"/>
    <property type="project" value="UniProtKB-KW"/>
</dbReference>
<dbReference type="Pfam" id="PF06500">
    <property type="entry name" value="FrsA-like"/>
    <property type="match status" value="1"/>
</dbReference>
<dbReference type="InterPro" id="IPR050261">
    <property type="entry name" value="FrsA_esterase"/>
</dbReference>
<evidence type="ECO:0000256" key="2">
    <source>
        <dbReference type="SAM" id="Phobius"/>
    </source>
</evidence>
<dbReference type="InterPro" id="IPR029058">
    <property type="entry name" value="AB_hydrolase_fold"/>
</dbReference>
<proteinExistence type="predicted"/>
<keyword evidence="4" id="KW-1185">Reference proteome</keyword>
<dbReference type="PANTHER" id="PTHR22946">
    <property type="entry name" value="DIENELACTONE HYDROLASE DOMAIN-CONTAINING PROTEIN-RELATED"/>
    <property type="match status" value="1"/>
</dbReference>
<sequence length="459" mass="50332">MNGQGRDSHTKYQHIQINPLNGDSVMKTLGFRMGKALISLLAVTVFQAWAGIAAASDQSLDVSDMHATAFNYFFQDGDMDFHFGNIVLGSAVNGGVEIGEAFYAASHIEDGDAASWQREWSELAKRVQARGEKSLAAGHTVSARDQLLRAAYSYRFSLISMLPDNPAFIDRGNKLRELFRKAGAFFDPPVEYFEVPFEGSVLPGYFWKAAPGPEPTKTLLMIGGGETFAEDLFFYIAPQAHARGYNFATVDLPGQGMLPLEGMVFRTDTHFAMKAVVDFLVAKPDVDHQKLAAYGISGGGLFVPQAAMHHSGIKAIAMNSAVVDAHALFATMPAALETPEQRSAWSSFHDGVVRSICWRYGVPMDRPAKLIDANKGNTFDPARITVPALIIVGQGEYKSQEVQRQQKIAIDNFPNPLKKMVVTPSDEGASNHCVMENSSLIGQVLFDWLDEVFARQELK</sequence>
<evidence type="ECO:0000313" key="4">
    <source>
        <dbReference type="Proteomes" id="UP001165427"/>
    </source>
</evidence>
<gene>
    <name evidence="3" type="ORF">MRX98_04080</name>
</gene>